<dbReference type="AlphaFoldDB" id="A0A3M9N6S7"/>
<feature type="signal peptide" evidence="8">
    <location>
        <begin position="1"/>
        <end position="21"/>
    </location>
</feature>
<dbReference type="Gene3D" id="2.60.40.1180">
    <property type="entry name" value="Golgi alpha-mannosidase II"/>
    <property type="match status" value="1"/>
</dbReference>
<reference evidence="10 11" key="1">
    <citation type="submission" date="2018-11" db="EMBL/GenBank/DDBJ databases">
        <title>Draft genome sequence of Ferruginibacter sp. BO-59.</title>
        <authorList>
            <person name="Im W.T."/>
        </authorList>
    </citation>
    <scope>NUCLEOTIDE SEQUENCE [LARGE SCALE GENOMIC DNA]</scope>
    <source>
        <strain evidence="10 11">BO-59</strain>
    </source>
</reference>
<dbReference type="InterPro" id="IPR010720">
    <property type="entry name" value="Alpha-L-AF_C"/>
</dbReference>
<evidence type="ECO:0000256" key="1">
    <source>
        <dbReference type="ARBA" id="ARBA00001462"/>
    </source>
</evidence>
<dbReference type="InterPro" id="IPR055235">
    <property type="entry name" value="ASD1_cat"/>
</dbReference>
<dbReference type="GO" id="GO:0046373">
    <property type="term" value="P:L-arabinose metabolic process"/>
    <property type="evidence" value="ECO:0007669"/>
    <property type="project" value="InterPro"/>
</dbReference>
<keyword evidence="11" id="KW-1185">Reference proteome</keyword>
<dbReference type="RefSeq" id="WP_123122303.1">
    <property type="nucleotide sequence ID" value="NZ_RJJR01000019.1"/>
</dbReference>
<dbReference type="PANTHER" id="PTHR43576">
    <property type="entry name" value="ALPHA-L-ARABINOFURANOSIDASE C-RELATED"/>
    <property type="match status" value="1"/>
</dbReference>
<comment type="subunit">
    <text evidence="3">Homohexamer; trimer of dimers.</text>
</comment>
<dbReference type="SMART" id="SM00813">
    <property type="entry name" value="Alpha-L-AF_C"/>
    <property type="match status" value="1"/>
</dbReference>
<accession>A0A3M9N6S7</accession>
<comment type="catalytic activity">
    <reaction evidence="1">
        <text>Hydrolysis of terminal non-reducing alpha-L-arabinofuranoside residues in alpha-L-arabinosides.</text>
        <dbReference type="EC" id="3.2.1.55"/>
    </reaction>
</comment>
<evidence type="ECO:0000259" key="9">
    <source>
        <dbReference type="SMART" id="SM00813"/>
    </source>
</evidence>
<keyword evidence="8" id="KW-0732">Signal</keyword>
<dbReference type="Proteomes" id="UP000267223">
    <property type="component" value="Unassembled WGS sequence"/>
</dbReference>
<keyword evidence="6" id="KW-0119">Carbohydrate metabolism</keyword>
<name>A0A3M9N6S7_9BACT</name>
<dbReference type="Gene3D" id="3.20.20.80">
    <property type="entry name" value="Glycosidases"/>
    <property type="match status" value="1"/>
</dbReference>
<organism evidence="10 11">
    <name type="scientific">Hanamia caeni</name>
    <dbReference type="NCBI Taxonomy" id="2294116"/>
    <lineage>
        <taxon>Bacteria</taxon>
        <taxon>Pseudomonadati</taxon>
        <taxon>Bacteroidota</taxon>
        <taxon>Chitinophagia</taxon>
        <taxon>Chitinophagales</taxon>
        <taxon>Chitinophagaceae</taxon>
        <taxon>Hanamia</taxon>
    </lineage>
</organism>
<keyword evidence="5" id="KW-0378">Hydrolase</keyword>
<feature type="domain" description="Alpha-L-arabinofuranosidase C-terminal" evidence="9">
    <location>
        <begin position="312"/>
        <end position="499"/>
    </location>
</feature>
<gene>
    <name evidence="10" type="ORF">EFY79_18835</name>
</gene>
<dbReference type="SUPFAM" id="SSF51445">
    <property type="entry name" value="(Trans)glycosidases"/>
    <property type="match status" value="1"/>
</dbReference>
<dbReference type="SUPFAM" id="SSF51011">
    <property type="entry name" value="Glycosyl hydrolase domain"/>
    <property type="match status" value="1"/>
</dbReference>
<dbReference type="GO" id="GO:0046556">
    <property type="term" value="F:alpha-L-arabinofuranosidase activity"/>
    <property type="evidence" value="ECO:0007669"/>
    <property type="project" value="UniProtKB-EC"/>
</dbReference>
<evidence type="ECO:0000256" key="3">
    <source>
        <dbReference type="ARBA" id="ARBA00011165"/>
    </source>
</evidence>
<evidence type="ECO:0000256" key="4">
    <source>
        <dbReference type="ARBA" id="ARBA00012670"/>
    </source>
</evidence>
<evidence type="ECO:0000256" key="5">
    <source>
        <dbReference type="ARBA" id="ARBA00022801"/>
    </source>
</evidence>
<dbReference type="InterPro" id="IPR013780">
    <property type="entry name" value="Glyco_hydro_b"/>
</dbReference>
<comment type="caution">
    <text evidence="10">The sequence shown here is derived from an EMBL/GenBank/DDBJ whole genome shotgun (WGS) entry which is preliminary data.</text>
</comment>
<dbReference type="OrthoDB" id="9758333at2"/>
<evidence type="ECO:0000313" key="10">
    <source>
        <dbReference type="EMBL" id="RNI33501.1"/>
    </source>
</evidence>
<dbReference type="GO" id="GO:0000272">
    <property type="term" value="P:polysaccharide catabolic process"/>
    <property type="evidence" value="ECO:0007669"/>
    <property type="project" value="TreeGrafter"/>
</dbReference>
<proteinExistence type="inferred from homology"/>
<dbReference type="Pfam" id="PF06964">
    <property type="entry name" value="Alpha-L-AF_C"/>
    <property type="match status" value="1"/>
</dbReference>
<dbReference type="EC" id="3.2.1.55" evidence="4"/>
<dbReference type="Pfam" id="PF22848">
    <property type="entry name" value="ASD1_dom"/>
    <property type="match status" value="1"/>
</dbReference>
<comment type="similarity">
    <text evidence="2">Belongs to the glycosyl hydrolase 51 family.</text>
</comment>
<protein>
    <recommendedName>
        <fullName evidence="4">non-reducing end alpha-L-arabinofuranosidase</fullName>
        <ecNumber evidence="4">3.2.1.55</ecNumber>
    </recommendedName>
</protein>
<keyword evidence="7" id="KW-0326">Glycosidase</keyword>
<dbReference type="EMBL" id="RJJR01000019">
    <property type="protein sequence ID" value="RNI33501.1"/>
    <property type="molecule type" value="Genomic_DNA"/>
</dbReference>
<feature type="chain" id="PRO_5018139698" description="non-reducing end alpha-L-arabinofuranosidase" evidence="8">
    <location>
        <begin position="22"/>
        <end position="509"/>
    </location>
</feature>
<evidence type="ECO:0000256" key="8">
    <source>
        <dbReference type="SAM" id="SignalP"/>
    </source>
</evidence>
<sequence length="509" mass="57831">MKKIQITLLFLLIAGINSLSAQDLKAEIKIDAQRKIGHIDSLIYGNFTEHLGRCIYGGIYDPSSKEADENGFRKDVLAAVKDLHVTQDRWPGGNFASGYHWMDGIGPVDKRPKRKDLAWGAIETNRVGTDEFMQWAKEANVQPYLCVNLGTGTIEEARDWVEYCNADTGIYYSNLRASNGHVQPYNIKYWGLGNEMDGPWQMGHLNAEDYTKKALEAAKLMKWSDNKISLVASGSSNYSADWQHWNTTVIDGLFDYVDYISLHHYAGNRDHDHYKFMASTEMVNNVIDITRGAIKAEQQKRKSHKPLYIAFDEYNVWYRTGGKEGLEEHYNLQDALVVAQYLNTFVRNADIVKMANMAQLVNVIAPMMITNDKLWKQTIYYPLQLFAANCYGESLDTYLNCDTYDAGDYKKVPYLDVSSAYNDKTGELVINVVNRHLEKSIETNIANQFGKLQGKATVYTVNSGNISDENSVDQQKVKTQTKEISVEENGLVYSFPPHSFTMIKVKLNR</sequence>
<evidence type="ECO:0000256" key="2">
    <source>
        <dbReference type="ARBA" id="ARBA00007186"/>
    </source>
</evidence>
<evidence type="ECO:0000256" key="7">
    <source>
        <dbReference type="ARBA" id="ARBA00023295"/>
    </source>
</evidence>
<dbReference type="InterPro" id="IPR017853">
    <property type="entry name" value="GH"/>
</dbReference>
<evidence type="ECO:0000313" key="11">
    <source>
        <dbReference type="Proteomes" id="UP000267223"/>
    </source>
</evidence>
<dbReference type="PANTHER" id="PTHR43576:SF3">
    <property type="entry name" value="ALPHA-L-ARABINOFURANOSIDASE C"/>
    <property type="match status" value="1"/>
</dbReference>
<evidence type="ECO:0000256" key="6">
    <source>
        <dbReference type="ARBA" id="ARBA00023277"/>
    </source>
</evidence>